<name>A0AAE1YIH7_9LAMI</name>
<dbReference type="AlphaFoldDB" id="A0AAE1YIH7"/>
<evidence type="ECO:0000313" key="2">
    <source>
        <dbReference type="Proteomes" id="UP001293254"/>
    </source>
</evidence>
<reference evidence="1" key="2">
    <citation type="journal article" date="2024" name="Plant">
        <title>Genomic evolution and insights into agronomic trait innovations of Sesamum species.</title>
        <authorList>
            <person name="Miao H."/>
            <person name="Wang L."/>
            <person name="Qu L."/>
            <person name="Liu H."/>
            <person name="Sun Y."/>
            <person name="Le M."/>
            <person name="Wang Q."/>
            <person name="Wei S."/>
            <person name="Zheng Y."/>
            <person name="Lin W."/>
            <person name="Duan Y."/>
            <person name="Cao H."/>
            <person name="Xiong S."/>
            <person name="Wang X."/>
            <person name="Wei L."/>
            <person name="Li C."/>
            <person name="Ma Q."/>
            <person name="Ju M."/>
            <person name="Zhao R."/>
            <person name="Li G."/>
            <person name="Mu C."/>
            <person name="Tian Q."/>
            <person name="Mei H."/>
            <person name="Zhang T."/>
            <person name="Gao T."/>
            <person name="Zhang H."/>
        </authorList>
    </citation>
    <scope>NUCLEOTIDE SEQUENCE</scope>
    <source>
        <strain evidence="1">3651</strain>
    </source>
</reference>
<evidence type="ECO:0000313" key="1">
    <source>
        <dbReference type="EMBL" id="KAK4430825.1"/>
    </source>
</evidence>
<gene>
    <name evidence="1" type="ORF">Salat_0844200</name>
</gene>
<organism evidence="1 2">
    <name type="scientific">Sesamum alatum</name>
    <dbReference type="NCBI Taxonomy" id="300844"/>
    <lineage>
        <taxon>Eukaryota</taxon>
        <taxon>Viridiplantae</taxon>
        <taxon>Streptophyta</taxon>
        <taxon>Embryophyta</taxon>
        <taxon>Tracheophyta</taxon>
        <taxon>Spermatophyta</taxon>
        <taxon>Magnoliopsida</taxon>
        <taxon>eudicotyledons</taxon>
        <taxon>Gunneridae</taxon>
        <taxon>Pentapetalae</taxon>
        <taxon>asterids</taxon>
        <taxon>lamiids</taxon>
        <taxon>Lamiales</taxon>
        <taxon>Pedaliaceae</taxon>
        <taxon>Sesamum</taxon>
    </lineage>
</organism>
<proteinExistence type="predicted"/>
<reference evidence="1" key="1">
    <citation type="submission" date="2020-06" db="EMBL/GenBank/DDBJ databases">
        <authorList>
            <person name="Li T."/>
            <person name="Hu X."/>
            <person name="Zhang T."/>
            <person name="Song X."/>
            <person name="Zhang H."/>
            <person name="Dai N."/>
            <person name="Sheng W."/>
            <person name="Hou X."/>
            <person name="Wei L."/>
        </authorList>
    </citation>
    <scope>NUCLEOTIDE SEQUENCE</scope>
    <source>
        <strain evidence="1">3651</strain>
        <tissue evidence="1">Leaf</tissue>
    </source>
</reference>
<keyword evidence="2" id="KW-1185">Reference proteome</keyword>
<sequence length="198" mass="22915">MLAYDSILAKHLIVMNAGIDYAQDAPCKAHLEYFKSDFSSRQFFQDGFVFQAAKNLQVDLFRGEFSRRVSSAEVFDVCHFLAKSFFRGFEAFYSLVKGFIRRAEISRPFISLRRVSFEGPRFRGLLLRGVEFHSKGRDFEALYFVAKSFIRRAEISRPFTSLRRVSFEGPRFRGLFLLACSSVDRYFFGSYKACASNL</sequence>
<dbReference type="Proteomes" id="UP001293254">
    <property type="component" value="Unassembled WGS sequence"/>
</dbReference>
<comment type="caution">
    <text evidence="1">The sequence shown here is derived from an EMBL/GenBank/DDBJ whole genome shotgun (WGS) entry which is preliminary data.</text>
</comment>
<dbReference type="EMBL" id="JACGWO010000003">
    <property type="protein sequence ID" value="KAK4430825.1"/>
    <property type="molecule type" value="Genomic_DNA"/>
</dbReference>
<accession>A0AAE1YIH7</accession>
<protein>
    <submittedName>
        <fullName evidence="1">Uncharacterized protein</fullName>
    </submittedName>
</protein>